<dbReference type="PRINTS" id="PR01179">
    <property type="entry name" value="ODADCRBXLASE"/>
</dbReference>
<evidence type="ECO:0000256" key="10">
    <source>
        <dbReference type="ARBA" id="ARBA00023066"/>
    </source>
</evidence>
<dbReference type="PIRSF" id="PIRSF001336">
    <property type="entry name" value="Arg_decrbxlase"/>
    <property type="match status" value="1"/>
</dbReference>
<dbReference type="PANTHER" id="PTHR43295">
    <property type="entry name" value="ARGININE DECARBOXYLASE"/>
    <property type="match status" value="1"/>
</dbReference>
<dbReference type="InterPro" id="IPR002985">
    <property type="entry name" value="Arg_decrbxlase"/>
</dbReference>
<dbReference type="PRINTS" id="PR01180">
    <property type="entry name" value="ARGDCRBXLASE"/>
</dbReference>
<evidence type="ECO:0000256" key="7">
    <source>
        <dbReference type="ARBA" id="ARBA00022793"/>
    </source>
</evidence>
<dbReference type="OrthoDB" id="9802658at2"/>
<comment type="caution">
    <text evidence="19">The sequence shown here is derived from an EMBL/GenBank/DDBJ whole genome shotgun (WGS) entry which is preliminary data.</text>
</comment>
<dbReference type="SUPFAM" id="SSF51419">
    <property type="entry name" value="PLP-binding barrel"/>
    <property type="match status" value="1"/>
</dbReference>
<protein>
    <recommendedName>
        <fullName evidence="5 13">Arginine decarboxylase</fullName>
        <ecNumber evidence="5 13">4.1.1.19</ecNumber>
    </recommendedName>
</protein>
<evidence type="ECO:0000259" key="16">
    <source>
        <dbReference type="Pfam" id="PF02784"/>
    </source>
</evidence>
<dbReference type="Gene3D" id="3.20.20.10">
    <property type="entry name" value="Alanine racemase"/>
    <property type="match status" value="1"/>
</dbReference>
<evidence type="ECO:0000256" key="15">
    <source>
        <dbReference type="PIRSR" id="PIRSR600183-50"/>
    </source>
</evidence>
<evidence type="ECO:0000256" key="4">
    <source>
        <dbReference type="ARBA" id="ARBA00008357"/>
    </source>
</evidence>
<comment type="cofactor">
    <cofactor evidence="1 14">
        <name>pyridoxal 5'-phosphate</name>
        <dbReference type="ChEBI" id="CHEBI:597326"/>
    </cofactor>
</comment>
<keyword evidence="9 14" id="KW-0663">Pyridoxal phosphate</keyword>
<reference evidence="19 20" key="1">
    <citation type="submission" date="2019-03" db="EMBL/GenBank/DDBJ databases">
        <title>Nitrincola sp. nov. isolated from an Indian soda lake.</title>
        <authorList>
            <person name="Joshi A."/>
            <person name="Thite S.V."/>
            <person name="Joseph N."/>
            <person name="Dhotre D."/>
            <person name="Moorthy M."/>
            <person name="Shouche Y.S."/>
        </authorList>
    </citation>
    <scope>NUCLEOTIDE SEQUENCE [LARGE SCALE GENOMIC DNA]</scope>
    <source>
        <strain evidence="19 20">MEB193</strain>
    </source>
</reference>
<sequence>MSQWSIQDSLDLYNVPRWGAGYFGINAAGDVTIRDPHSQAITSFAELLPLIQNQGLELPLLLRFPHILKHRVAALVHSFQRAIAQENYSAPFTSIYPIKVNQQREVVHAIMQGQRQVLNGLTGLEAGSKPELLAVLALSTPGQSVIVCNGYKDAEYIQLALMGERLGHRVYIVLEKSSELGEVLRQAKALKVQPRIGVRARLASVGKGHWQDSGGAKSKFGLSASEILKTVEILQEAGQSQAFQLLHFHLGSQIANIQDIQVGLREAACFYAQLRLLGMPIEVADVGGGLGVDYEGTASRNPCSVNYTLDEYAKRVVQAFHQVALEHDLPSPQLFSESGRAVTAHHAVLMTNVIGVERQQVHSLVPPDAQSHPLLNRIWQNYQDAVGRERSLSEVYHDWVTFNQDLNQVFTHGHLSLAERAQGEQLLRATSLHLMKTLNPARTPQRQILDELNEQMADKVFVNFSLFQSLPDAWGIDQVFPILPLRHLQQAPSRRVVLRDLTCDSDGRIDHYVDGEGIESTLPCPPLDSANALLGFFMVGAYQEILGDLHNLFGDTDAVNVEFNAQGEAYLAQMQRGDTVAGVLSAVNYNADALLQALHHQIKQSRLNATEQDLCERAFQHLLQDTTYLDQPKV</sequence>
<comment type="cofactor">
    <cofactor evidence="2">
        <name>Mg(2+)</name>
        <dbReference type="ChEBI" id="CHEBI:18420"/>
    </cofactor>
</comment>
<organism evidence="19 20">
    <name type="scientific">Nitrincola tapanii</name>
    <dbReference type="NCBI Taxonomy" id="1708751"/>
    <lineage>
        <taxon>Bacteria</taxon>
        <taxon>Pseudomonadati</taxon>
        <taxon>Pseudomonadota</taxon>
        <taxon>Gammaproteobacteria</taxon>
        <taxon>Oceanospirillales</taxon>
        <taxon>Oceanospirillaceae</taxon>
        <taxon>Nitrincola</taxon>
    </lineage>
</organism>
<dbReference type="GO" id="GO:0033388">
    <property type="term" value="P:putrescine biosynthetic process from arginine"/>
    <property type="evidence" value="ECO:0007669"/>
    <property type="project" value="TreeGrafter"/>
</dbReference>
<feature type="domain" description="Arginine decarboxylase C-terminal helical" evidence="18">
    <location>
        <begin position="580"/>
        <end position="629"/>
    </location>
</feature>
<feature type="domain" description="Arginine decarboxylase helical bundle" evidence="17">
    <location>
        <begin position="369"/>
        <end position="453"/>
    </location>
</feature>
<evidence type="ECO:0000313" key="19">
    <source>
        <dbReference type="EMBL" id="KAA0875090.1"/>
    </source>
</evidence>
<dbReference type="GO" id="GO:0006527">
    <property type="term" value="P:L-arginine catabolic process"/>
    <property type="evidence" value="ECO:0007669"/>
    <property type="project" value="InterPro"/>
</dbReference>
<dbReference type="Gene3D" id="1.10.287.3440">
    <property type="match status" value="1"/>
</dbReference>
<keyword evidence="10" id="KW-0745">Spermidine biosynthesis</keyword>
<name>A0A5A9W2U1_9GAMM</name>
<dbReference type="RefSeq" id="WP_149390670.1">
    <property type="nucleotide sequence ID" value="NZ_SMRS01000004.1"/>
</dbReference>
<evidence type="ECO:0000256" key="11">
    <source>
        <dbReference type="ARBA" id="ARBA00023115"/>
    </source>
</evidence>
<dbReference type="InterPro" id="IPR009006">
    <property type="entry name" value="Ala_racemase/Decarboxylase_C"/>
</dbReference>
<evidence type="ECO:0000256" key="2">
    <source>
        <dbReference type="ARBA" id="ARBA00001946"/>
    </source>
</evidence>
<evidence type="ECO:0000256" key="8">
    <source>
        <dbReference type="ARBA" id="ARBA00022842"/>
    </source>
</evidence>
<dbReference type="InterPro" id="IPR029066">
    <property type="entry name" value="PLP-binding_barrel"/>
</dbReference>
<feature type="active site" description="Proton donor" evidence="15">
    <location>
        <position position="503"/>
    </location>
</feature>
<keyword evidence="8" id="KW-0460">Magnesium</keyword>
<dbReference type="InterPro" id="IPR040634">
    <property type="entry name" value="Arg_decarb_HB"/>
</dbReference>
<dbReference type="EMBL" id="SMRS01000004">
    <property type="protein sequence ID" value="KAA0875090.1"/>
    <property type="molecule type" value="Genomic_DNA"/>
</dbReference>
<evidence type="ECO:0000259" key="17">
    <source>
        <dbReference type="Pfam" id="PF17810"/>
    </source>
</evidence>
<evidence type="ECO:0000256" key="12">
    <source>
        <dbReference type="ARBA" id="ARBA00023239"/>
    </source>
</evidence>
<dbReference type="Gene3D" id="2.40.37.10">
    <property type="entry name" value="Lyase, Ornithine Decarboxylase, Chain A, domain 1"/>
    <property type="match status" value="1"/>
</dbReference>
<dbReference type="GO" id="GO:0008792">
    <property type="term" value="F:arginine decarboxylase activity"/>
    <property type="evidence" value="ECO:0007669"/>
    <property type="project" value="UniProtKB-UniRule"/>
</dbReference>
<proteinExistence type="inferred from homology"/>
<evidence type="ECO:0000256" key="3">
    <source>
        <dbReference type="ARBA" id="ARBA00002257"/>
    </source>
</evidence>
<keyword evidence="6" id="KW-0479">Metal-binding</keyword>
<evidence type="ECO:0000313" key="20">
    <source>
        <dbReference type="Proteomes" id="UP000325302"/>
    </source>
</evidence>
<dbReference type="CDD" id="cd06830">
    <property type="entry name" value="PLPDE_III_ADC"/>
    <property type="match status" value="1"/>
</dbReference>
<keyword evidence="11" id="KW-0620">Polyamine biosynthesis</keyword>
<comment type="function">
    <text evidence="3">Catalyzes the biosynthesis of agmatine from arginine.</text>
</comment>
<keyword evidence="12 19" id="KW-0456">Lyase</keyword>
<dbReference type="Pfam" id="PF17810">
    <property type="entry name" value="Arg_decarb_HB"/>
    <property type="match status" value="1"/>
</dbReference>
<evidence type="ECO:0000256" key="9">
    <source>
        <dbReference type="ARBA" id="ARBA00022898"/>
    </source>
</evidence>
<feature type="modified residue" description="N6-(pyridoxal phosphate)lysine" evidence="14">
    <location>
        <position position="99"/>
    </location>
</feature>
<dbReference type="NCBIfam" id="NF003763">
    <property type="entry name" value="PRK05354.1"/>
    <property type="match status" value="1"/>
</dbReference>
<dbReference type="Gene3D" id="1.20.58.930">
    <property type="match status" value="1"/>
</dbReference>
<evidence type="ECO:0000256" key="6">
    <source>
        <dbReference type="ARBA" id="ARBA00022723"/>
    </source>
</evidence>
<dbReference type="PANTHER" id="PTHR43295:SF9">
    <property type="entry name" value="BIOSYNTHETIC ARGININE DECARBOXYLASE"/>
    <property type="match status" value="1"/>
</dbReference>
<evidence type="ECO:0000256" key="5">
    <source>
        <dbReference type="ARBA" id="ARBA00012426"/>
    </source>
</evidence>
<keyword evidence="20" id="KW-1185">Reference proteome</keyword>
<evidence type="ECO:0000256" key="13">
    <source>
        <dbReference type="NCBIfam" id="TIGR01273"/>
    </source>
</evidence>
<dbReference type="InterPro" id="IPR022644">
    <property type="entry name" value="De-COase2_N"/>
</dbReference>
<dbReference type="Proteomes" id="UP000325302">
    <property type="component" value="Unassembled WGS sequence"/>
</dbReference>
<dbReference type="SUPFAM" id="SSF50621">
    <property type="entry name" value="Alanine racemase C-terminal domain-like"/>
    <property type="match status" value="1"/>
</dbReference>
<accession>A0A5A9W2U1</accession>
<dbReference type="AlphaFoldDB" id="A0A5A9W2U1"/>
<gene>
    <name evidence="19" type="primary">speA</name>
    <name evidence="19" type="ORF">E1H14_06630</name>
</gene>
<dbReference type="InterPro" id="IPR000183">
    <property type="entry name" value="Orn/DAP/Arg_de-COase"/>
</dbReference>
<dbReference type="EC" id="4.1.1.19" evidence="5 13"/>
<evidence type="ECO:0000256" key="14">
    <source>
        <dbReference type="PIRSR" id="PIRSR001336-50"/>
    </source>
</evidence>
<evidence type="ECO:0000259" key="18">
    <source>
        <dbReference type="Pfam" id="PF17944"/>
    </source>
</evidence>
<dbReference type="InterPro" id="IPR041128">
    <property type="entry name" value="Arg_decarbox_C"/>
</dbReference>
<feature type="domain" description="Orn/DAP/Arg decarboxylase 2 N-terminal" evidence="16">
    <location>
        <begin position="86"/>
        <end position="344"/>
    </location>
</feature>
<dbReference type="GO" id="GO:0008295">
    <property type="term" value="P:spermidine biosynthetic process"/>
    <property type="evidence" value="ECO:0007669"/>
    <property type="project" value="UniProtKB-UniRule"/>
</dbReference>
<evidence type="ECO:0000256" key="1">
    <source>
        <dbReference type="ARBA" id="ARBA00001933"/>
    </source>
</evidence>
<dbReference type="Pfam" id="PF02784">
    <property type="entry name" value="Orn_Arg_deC_N"/>
    <property type="match status" value="1"/>
</dbReference>
<dbReference type="Pfam" id="PF17944">
    <property type="entry name" value="Arg_decarbox_C"/>
    <property type="match status" value="1"/>
</dbReference>
<keyword evidence="7" id="KW-0210">Decarboxylase</keyword>
<dbReference type="NCBIfam" id="TIGR01273">
    <property type="entry name" value="speA"/>
    <property type="match status" value="1"/>
</dbReference>
<dbReference type="GO" id="GO:0046872">
    <property type="term" value="F:metal ion binding"/>
    <property type="evidence" value="ECO:0007669"/>
    <property type="project" value="UniProtKB-KW"/>
</dbReference>
<comment type="similarity">
    <text evidence="4">Belongs to the Orn/Lys/Arg decarboxylase class-II family. SpeA subfamily.</text>
</comment>